<sequence length="452" mass="52008">MSSSVDDLVQNVQSLTVSAEAELRPDYLPFRPNDTTQNSILKGLSDVPPFLFRVLTPHLAAELGNTNSWALSLGASPDHRPDAPTHSQQDFLSLDCEEAATSLYEQLTWKVPVPYRERWNLVSWTTSLLFALRYMFYLAKNPKADERSALADIQLCIVRTDGLPPGVFVRDMYLIDHYARHHRELRDPVQNWREVDRREGGRLYFGEYLSQGALRIGGRSTVVSARDMVDRGLLRLMPELSDDRDQKRKLRWANWVLDRRACWLSTINGLLPPNPGPDEEKNIVRGIASLFPGFELPIATHLLSLKPRQPKNQSLVRWLKSLGPVPNFYTKERPFYFIPPPPPQWQHLDRKMPELVQFEALMLNLAILDRKEKKIQELRARGIPLRCVDIRNSDIPDDTIQRNPFLYGKIPTRTIEEWNLYEIDEANRVLDRPEGMGVAKPCYDCGTPHGRL</sequence>
<dbReference type="AlphaFoldDB" id="A0A0C4DY58"/>
<dbReference type="eggNOG" id="ENOG502SJQX">
    <property type="taxonomic scope" value="Eukaryota"/>
</dbReference>
<evidence type="ECO:0000313" key="3">
    <source>
        <dbReference type="Proteomes" id="UP000011715"/>
    </source>
</evidence>
<reference evidence="2" key="5">
    <citation type="submission" date="2015-06" db="UniProtKB">
        <authorList>
            <consortium name="EnsemblFungi"/>
        </authorList>
    </citation>
    <scope>IDENTIFICATION</scope>
    <source>
        <strain evidence="2">ATCC 64411</strain>
    </source>
</reference>
<organism evidence="2 3">
    <name type="scientific">Magnaporthiopsis poae (strain ATCC 64411 / 73-15)</name>
    <name type="common">Kentucky bluegrass fungus</name>
    <name type="synonym">Magnaporthe poae</name>
    <dbReference type="NCBI Taxonomy" id="644358"/>
    <lineage>
        <taxon>Eukaryota</taxon>
        <taxon>Fungi</taxon>
        <taxon>Dikarya</taxon>
        <taxon>Ascomycota</taxon>
        <taxon>Pezizomycotina</taxon>
        <taxon>Sordariomycetes</taxon>
        <taxon>Sordariomycetidae</taxon>
        <taxon>Magnaporthales</taxon>
        <taxon>Magnaporthaceae</taxon>
        <taxon>Magnaporthiopsis</taxon>
    </lineage>
</organism>
<protein>
    <submittedName>
        <fullName evidence="1 2">Uncharacterized protein</fullName>
    </submittedName>
</protein>
<dbReference type="Proteomes" id="UP000011715">
    <property type="component" value="Unassembled WGS sequence"/>
</dbReference>
<dbReference type="OMA" id="VINIERF"/>
<reference evidence="2" key="4">
    <citation type="journal article" date="2015" name="G3 (Bethesda)">
        <title>Genome sequences of three phytopathogenic species of the Magnaporthaceae family of fungi.</title>
        <authorList>
            <person name="Okagaki L.H."/>
            <person name="Nunes C.C."/>
            <person name="Sailsbery J."/>
            <person name="Clay B."/>
            <person name="Brown D."/>
            <person name="John T."/>
            <person name="Oh Y."/>
            <person name="Young N."/>
            <person name="Fitzgerald M."/>
            <person name="Haas B.J."/>
            <person name="Zeng Q."/>
            <person name="Young S."/>
            <person name="Adiconis X."/>
            <person name="Fan L."/>
            <person name="Levin J.Z."/>
            <person name="Mitchell T.K."/>
            <person name="Okubara P.A."/>
            <person name="Farman M.L."/>
            <person name="Kohn L.M."/>
            <person name="Birren B."/>
            <person name="Ma L.-J."/>
            <person name="Dean R.A."/>
        </authorList>
    </citation>
    <scope>NUCLEOTIDE SEQUENCE</scope>
    <source>
        <strain evidence="2">ATCC 64411 / 73-15</strain>
    </source>
</reference>
<evidence type="ECO:0000313" key="2">
    <source>
        <dbReference type="EnsemblFungi" id="MAPG_04968T0"/>
    </source>
</evidence>
<name>A0A0C4DY58_MAGP6</name>
<reference evidence="3" key="2">
    <citation type="submission" date="2010-05" db="EMBL/GenBank/DDBJ databases">
        <title>The genome sequence of Magnaporthe poae strain ATCC 64411.</title>
        <authorList>
            <person name="Ma L.-J."/>
            <person name="Dead R."/>
            <person name="Young S."/>
            <person name="Zeng Q."/>
            <person name="Koehrsen M."/>
            <person name="Alvarado L."/>
            <person name="Berlin A."/>
            <person name="Chapman S.B."/>
            <person name="Chen Z."/>
            <person name="Freedman E."/>
            <person name="Gellesch M."/>
            <person name="Goldberg J."/>
            <person name="Griggs A."/>
            <person name="Gujja S."/>
            <person name="Heilman E.R."/>
            <person name="Heiman D."/>
            <person name="Hepburn T."/>
            <person name="Howarth C."/>
            <person name="Jen D."/>
            <person name="Larson L."/>
            <person name="Mehta T."/>
            <person name="Neiman D."/>
            <person name="Pearson M."/>
            <person name="Roberts A."/>
            <person name="Saif S."/>
            <person name="Shea T."/>
            <person name="Shenoy N."/>
            <person name="Sisk P."/>
            <person name="Stolte C."/>
            <person name="Sykes S."/>
            <person name="Walk T."/>
            <person name="White J."/>
            <person name="Yandava C."/>
            <person name="Haas B."/>
            <person name="Nusbaum C."/>
            <person name="Birren B."/>
        </authorList>
    </citation>
    <scope>NUCLEOTIDE SEQUENCE [LARGE SCALE GENOMIC DNA]</scope>
    <source>
        <strain evidence="3">ATCC 64411 / 73-15</strain>
    </source>
</reference>
<dbReference type="VEuPathDB" id="FungiDB:MAPG_04968"/>
<dbReference type="EMBL" id="ADBL01001162">
    <property type="status" value="NOT_ANNOTATED_CDS"/>
    <property type="molecule type" value="Genomic_DNA"/>
</dbReference>
<reference evidence="1" key="1">
    <citation type="submission" date="2010-05" db="EMBL/GenBank/DDBJ databases">
        <title>The Genome Sequence of Magnaporthe poae strain ATCC 64411.</title>
        <authorList>
            <consortium name="The Broad Institute Genome Sequencing Platform"/>
            <consortium name="Broad Institute Genome Sequencing Center for Infectious Disease"/>
            <person name="Ma L.-J."/>
            <person name="Dead R."/>
            <person name="Young S."/>
            <person name="Zeng Q."/>
            <person name="Koehrsen M."/>
            <person name="Alvarado L."/>
            <person name="Berlin A."/>
            <person name="Chapman S.B."/>
            <person name="Chen Z."/>
            <person name="Freedman E."/>
            <person name="Gellesch M."/>
            <person name="Goldberg J."/>
            <person name="Griggs A."/>
            <person name="Gujja S."/>
            <person name="Heilman E.R."/>
            <person name="Heiman D."/>
            <person name="Hepburn T."/>
            <person name="Howarth C."/>
            <person name="Jen D."/>
            <person name="Larson L."/>
            <person name="Mehta T."/>
            <person name="Neiman D."/>
            <person name="Pearson M."/>
            <person name="Roberts A."/>
            <person name="Saif S."/>
            <person name="Shea T."/>
            <person name="Shenoy N."/>
            <person name="Sisk P."/>
            <person name="Stolte C."/>
            <person name="Sykes S."/>
            <person name="Walk T."/>
            <person name="White J."/>
            <person name="Yandava C."/>
            <person name="Haas B."/>
            <person name="Nusbaum C."/>
            <person name="Birren B."/>
        </authorList>
    </citation>
    <scope>NUCLEOTIDE SEQUENCE</scope>
    <source>
        <strain evidence="1">ATCC 64411</strain>
    </source>
</reference>
<accession>A0A0C4DY58</accession>
<gene>
    <name evidence="1" type="ORF">MAPG_04968</name>
</gene>
<evidence type="ECO:0000313" key="1">
    <source>
        <dbReference type="EMBL" id="KLU85949.1"/>
    </source>
</evidence>
<dbReference type="EnsemblFungi" id="MAPG_04968T0">
    <property type="protein sequence ID" value="MAPG_04968T0"/>
    <property type="gene ID" value="MAPG_04968"/>
</dbReference>
<dbReference type="OrthoDB" id="4152607at2759"/>
<keyword evidence="3" id="KW-1185">Reference proteome</keyword>
<reference evidence="1" key="3">
    <citation type="submission" date="2011-03" db="EMBL/GenBank/DDBJ databases">
        <title>Annotation of Magnaporthe poae ATCC 64411.</title>
        <authorList>
            <person name="Ma L.-J."/>
            <person name="Dead R."/>
            <person name="Young S.K."/>
            <person name="Zeng Q."/>
            <person name="Gargeya S."/>
            <person name="Fitzgerald M."/>
            <person name="Haas B."/>
            <person name="Abouelleil A."/>
            <person name="Alvarado L."/>
            <person name="Arachchi H.M."/>
            <person name="Berlin A."/>
            <person name="Brown A."/>
            <person name="Chapman S.B."/>
            <person name="Chen Z."/>
            <person name="Dunbar C."/>
            <person name="Freedman E."/>
            <person name="Gearin G."/>
            <person name="Gellesch M."/>
            <person name="Goldberg J."/>
            <person name="Griggs A."/>
            <person name="Gujja S."/>
            <person name="Heiman D."/>
            <person name="Howarth C."/>
            <person name="Larson L."/>
            <person name="Lui A."/>
            <person name="MacDonald P.J.P."/>
            <person name="Mehta T."/>
            <person name="Montmayeur A."/>
            <person name="Murphy C."/>
            <person name="Neiman D."/>
            <person name="Pearson M."/>
            <person name="Priest M."/>
            <person name="Roberts A."/>
            <person name="Saif S."/>
            <person name="Shea T."/>
            <person name="Shenoy N."/>
            <person name="Sisk P."/>
            <person name="Stolte C."/>
            <person name="Sykes S."/>
            <person name="Yandava C."/>
            <person name="Wortman J."/>
            <person name="Nusbaum C."/>
            <person name="Birren B."/>
        </authorList>
    </citation>
    <scope>NUCLEOTIDE SEQUENCE</scope>
    <source>
        <strain evidence="1">ATCC 64411</strain>
    </source>
</reference>
<dbReference type="EMBL" id="GL876969">
    <property type="protein sequence ID" value="KLU85949.1"/>
    <property type="molecule type" value="Genomic_DNA"/>
</dbReference>
<dbReference type="STRING" id="644358.A0A0C4DY58"/>
<proteinExistence type="predicted"/>